<sequence length="87" mass="9708">MSPAFPIMRFTALTAGLLGVGFLLLKTTVASEEEAYNRLSPGDRKRVDQARALRAAQEAEIRAKVFAKERLNPDDFKPTWVDVTSKK</sequence>
<protein>
    <submittedName>
        <fullName evidence="1">Uncharacterized protein</fullName>
    </submittedName>
</protein>
<proteinExistence type="predicted"/>
<name>A0AAD7IWG7_9AGAR</name>
<gene>
    <name evidence="1" type="ORF">B0H16DRAFT_1887350</name>
</gene>
<dbReference type="AlphaFoldDB" id="A0AAD7IWG7"/>
<evidence type="ECO:0000313" key="2">
    <source>
        <dbReference type="Proteomes" id="UP001215598"/>
    </source>
</evidence>
<reference evidence="1" key="1">
    <citation type="submission" date="2023-03" db="EMBL/GenBank/DDBJ databases">
        <title>Massive genome expansion in bonnet fungi (Mycena s.s.) driven by repeated elements and novel gene families across ecological guilds.</title>
        <authorList>
            <consortium name="Lawrence Berkeley National Laboratory"/>
            <person name="Harder C.B."/>
            <person name="Miyauchi S."/>
            <person name="Viragh M."/>
            <person name="Kuo A."/>
            <person name="Thoen E."/>
            <person name="Andreopoulos B."/>
            <person name="Lu D."/>
            <person name="Skrede I."/>
            <person name="Drula E."/>
            <person name="Henrissat B."/>
            <person name="Morin E."/>
            <person name="Kohler A."/>
            <person name="Barry K."/>
            <person name="LaButti K."/>
            <person name="Morin E."/>
            <person name="Salamov A."/>
            <person name="Lipzen A."/>
            <person name="Mereny Z."/>
            <person name="Hegedus B."/>
            <person name="Baldrian P."/>
            <person name="Stursova M."/>
            <person name="Weitz H."/>
            <person name="Taylor A."/>
            <person name="Grigoriev I.V."/>
            <person name="Nagy L.G."/>
            <person name="Martin F."/>
            <person name="Kauserud H."/>
        </authorList>
    </citation>
    <scope>NUCLEOTIDE SEQUENCE</scope>
    <source>
        <strain evidence="1">CBHHK182m</strain>
    </source>
</reference>
<accession>A0AAD7IWG7</accession>
<comment type="caution">
    <text evidence="1">The sequence shown here is derived from an EMBL/GenBank/DDBJ whole genome shotgun (WGS) entry which is preliminary data.</text>
</comment>
<organism evidence="1 2">
    <name type="scientific">Mycena metata</name>
    <dbReference type="NCBI Taxonomy" id="1033252"/>
    <lineage>
        <taxon>Eukaryota</taxon>
        <taxon>Fungi</taxon>
        <taxon>Dikarya</taxon>
        <taxon>Basidiomycota</taxon>
        <taxon>Agaricomycotina</taxon>
        <taxon>Agaricomycetes</taxon>
        <taxon>Agaricomycetidae</taxon>
        <taxon>Agaricales</taxon>
        <taxon>Marasmiineae</taxon>
        <taxon>Mycenaceae</taxon>
        <taxon>Mycena</taxon>
    </lineage>
</organism>
<keyword evidence="2" id="KW-1185">Reference proteome</keyword>
<evidence type="ECO:0000313" key="1">
    <source>
        <dbReference type="EMBL" id="KAJ7752028.1"/>
    </source>
</evidence>
<dbReference type="EMBL" id="JARKIB010000060">
    <property type="protein sequence ID" value="KAJ7752028.1"/>
    <property type="molecule type" value="Genomic_DNA"/>
</dbReference>
<dbReference type="Proteomes" id="UP001215598">
    <property type="component" value="Unassembled WGS sequence"/>
</dbReference>